<dbReference type="eggNOG" id="COG1234">
    <property type="taxonomic scope" value="Bacteria"/>
</dbReference>
<name>A0A1T3P1H6_9ACTN</name>
<keyword evidence="3" id="KW-1185">Reference proteome</keyword>
<sequence length="251" mass="27117">MKLTVVGCSGSFPGPDSPCSCYLLEADGVRILVDLGNGALGALQRHATLGSIDAVLLSHLHADHCLDLACYFVARKYCPAGELPRLAVYGPADTHERIARAYDVEGAIDNGRMAEVFDFRTVVTGTFEVGPFRITADRMPHPVESYAFRIEAGGRSLVYSGDTGVSDDLVRISRGADLLLCEASFEHGREDLPHVHLNGRQAGEHAERAGVGRLLLTHIPPWTSRERNLDDARKTFTGAVDLALPDASHTV</sequence>
<feature type="domain" description="Metallo-beta-lactamase" evidence="1">
    <location>
        <begin position="18"/>
        <end position="200"/>
    </location>
</feature>
<evidence type="ECO:0000259" key="1">
    <source>
        <dbReference type="SMART" id="SM00849"/>
    </source>
</evidence>
<protein>
    <submittedName>
        <fullName evidence="2">MBL fold metallo-hydrolase</fullName>
    </submittedName>
</protein>
<dbReference type="AlphaFoldDB" id="A0A1T3P1H6"/>
<keyword evidence="2" id="KW-0378">Hydrolase</keyword>
<dbReference type="STRING" id="159449.B4N89_19180"/>
<dbReference type="InterPro" id="IPR036866">
    <property type="entry name" value="RibonucZ/Hydroxyglut_hydro"/>
</dbReference>
<gene>
    <name evidence="2" type="ORF">B4N89_19180</name>
</gene>
<accession>A0A1T3P1H6</accession>
<proteinExistence type="predicted"/>
<comment type="caution">
    <text evidence="2">The sequence shown here is derived from an EMBL/GenBank/DDBJ whole genome shotgun (WGS) entry which is preliminary data.</text>
</comment>
<dbReference type="Gene3D" id="3.60.15.10">
    <property type="entry name" value="Ribonuclease Z/Hydroxyacylglutathione hydrolase-like"/>
    <property type="match status" value="1"/>
</dbReference>
<dbReference type="OrthoDB" id="9800940at2"/>
<dbReference type="Pfam" id="PF12706">
    <property type="entry name" value="Lactamase_B_2"/>
    <property type="match status" value="1"/>
</dbReference>
<dbReference type="RefSeq" id="WP_078977067.1">
    <property type="nucleotide sequence ID" value="NZ_MWQN01000001.1"/>
</dbReference>
<evidence type="ECO:0000313" key="2">
    <source>
        <dbReference type="EMBL" id="OPC82781.1"/>
    </source>
</evidence>
<dbReference type="CDD" id="cd07716">
    <property type="entry name" value="RNaseZ_short-form-like_MBL-fold"/>
    <property type="match status" value="1"/>
</dbReference>
<dbReference type="Proteomes" id="UP000190037">
    <property type="component" value="Unassembled WGS sequence"/>
</dbReference>
<dbReference type="EMBL" id="MWQN01000001">
    <property type="protein sequence ID" value="OPC82781.1"/>
    <property type="molecule type" value="Genomic_DNA"/>
</dbReference>
<dbReference type="PANTHER" id="PTHR46018:SF4">
    <property type="entry name" value="METALLO-HYDROLASE YHFI-RELATED"/>
    <property type="match status" value="1"/>
</dbReference>
<reference evidence="2 3" key="1">
    <citation type="submission" date="2017-03" db="EMBL/GenBank/DDBJ databases">
        <title>Draft genome sequence of Streptomyces scabrisporus NF3, endophyte isolated from Amphipterygium adstringens.</title>
        <authorList>
            <person name="Vazquez M."/>
            <person name="Ceapa C.D."/>
            <person name="Rodriguez Luna D."/>
            <person name="Sanchez Esquivel S."/>
        </authorList>
    </citation>
    <scope>NUCLEOTIDE SEQUENCE [LARGE SCALE GENOMIC DNA]</scope>
    <source>
        <strain evidence="2 3">NF3</strain>
    </source>
</reference>
<dbReference type="InterPro" id="IPR001279">
    <property type="entry name" value="Metallo-B-lactamas"/>
</dbReference>
<dbReference type="PANTHER" id="PTHR46018">
    <property type="entry name" value="ZINC PHOSPHODIESTERASE ELAC PROTEIN 1"/>
    <property type="match status" value="1"/>
</dbReference>
<organism evidence="2 3">
    <name type="scientific">Embleya scabrispora</name>
    <dbReference type="NCBI Taxonomy" id="159449"/>
    <lineage>
        <taxon>Bacteria</taxon>
        <taxon>Bacillati</taxon>
        <taxon>Actinomycetota</taxon>
        <taxon>Actinomycetes</taxon>
        <taxon>Kitasatosporales</taxon>
        <taxon>Streptomycetaceae</taxon>
        <taxon>Embleya</taxon>
    </lineage>
</organism>
<dbReference type="SUPFAM" id="SSF56281">
    <property type="entry name" value="Metallo-hydrolase/oxidoreductase"/>
    <property type="match status" value="1"/>
</dbReference>
<evidence type="ECO:0000313" key="3">
    <source>
        <dbReference type="Proteomes" id="UP000190037"/>
    </source>
</evidence>
<dbReference type="SMART" id="SM00849">
    <property type="entry name" value="Lactamase_B"/>
    <property type="match status" value="1"/>
</dbReference>
<dbReference type="GO" id="GO:0042781">
    <property type="term" value="F:3'-tRNA processing endoribonuclease activity"/>
    <property type="evidence" value="ECO:0007669"/>
    <property type="project" value="TreeGrafter"/>
</dbReference>